<dbReference type="SUPFAM" id="SSF54160">
    <property type="entry name" value="Chromo domain-like"/>
    <property type="match status" value="1"/>
</dbReference>
<protein>
    <recommendedName>
        <fullName evidence="4">Chromo domain-containing protein</fullName>
    </recommendedName>
</protein>
<dbReference type="EnsemblProtists" id="EOD41789">
    <property type="protein sequence ID" value="EOD41789"/>
    <property type="gene ID" value="EMIHUDRAFT_194308"/>
</dbReference>
<dbReference type="GO" id="GO:0005634">
    <property type="term" value="C:nucleus"/>
    <property type="evidence" value="ECO:0007669"/>
    <property type="project" value="UniProtKB-SubCell"/>
</dbReference>
<dbReference type="CDD" id="cd00024">
    <property type="entry name" value="CD_CSD"/>
    <property type="match status" value="1"/>
</dbReference>
<dbReference type="AlphaFoldDB" id="A0A0D3L1A4"/>
<dbReference type="Gene3D" id="2.40.50.40">
    <property type="match status" value="1"/>
</dbReference>
<proteinExistence type="predicted"/>
<reference evidence="6" key="1">
    <citation type="journal article" date="2013" name="Nature">
        <title>Pan genome of the phytoplankton Emiliania underpins its global distribution.</title>
        <authorList>
            <person name="Read B.A."/>
            <person name="Kegel J."/>
            <person name="Klute M.J."/>
            <person name="Kuo A."/>
            <person name="Lefebvre S.C."/>
            <person name="Maumus F."/>
            <person name="Mayer C."/>
            <person name="Miller J."/>
            <person name="Monier A."/>
            <person name="Salamov A."/>
            <person name="Young J."/>
            <person name="Aguilar M."/>
            <person name="Claverie J.M."/>
            <person name="Frickenhaus S."/>
            <person name="Gonzalez K."/>
            <person name="Herman E.K."/>
            <person name="Lin Y.C."/>
            <person name="Napier J."/>
            <person name="Ogata H."/>
            <person name="Sarno A.F."/>
            <person name="Shmutz J."/>
            <person name="Schroeder D."/>
            <person name="de Vargas C."/>
            <person name="Verret F."/>
            <person name="von Dassow P."/>
            <person name="Valentin K."/>
            <person name="Van de Peer Y."/>
            <person name="Wheeler G."/>
            <person name="Dacks J.B."/>
            <person name="Delwiche C.F."/>
            <person name="Dyhrman S.T."/>
            <person name="Glockner G."/>
            <person name="John U."/>
            <person name="Richards T."/>
            <person name="Worden A.Z."/>
            <person name="Zhang X."/>
            <person name="Grigoriev I.V."/>
            <person name="Allen A.E."/>
            <person name="Bidle K."/>
            <person name="Borodovsky M."/>
            <person name="Bowler C."/>
            <person name="Brownlee C."/>
            <person name="Cock J.M."/>
            <person name="Elias M."/>
            <person name="Gladyshev V.N."/>
            <person name="Groth M."/>
            <person name="Guda C."/>
            <person name="Hadaegh A."/>
            <person name="Iglesias-Rodriguez M.D."/>
            <person name="Jenkins J."/>
            <person name="Jones B.M."/>
            <person name="Lawson T."/>
            <person name="Leese F."/>
            <person name="Lindquist E."/>
            <person name="Lobanov A."/>
            <person name="Lomsadze A."/>
            <person name="Malik S.B."/>
            <person name="Marsh M.E."/>
            <person name="Mackinder L."/>
            <person name="Mock T."/>
            <person name="Mueller-Roeber B."/>
            <person name="Pagarete A."/>
            <person name="Parker M."/>
            <person name="Probert I."/>
            <person name="Quesneville H."/>
            <person name="Raines C."/>
            <person name="Rensing S.A."/>
            <person name="Riano-Pachon D.M."/>
            <person name="Richier S."/>
            <person name="Rokitta S."/>
            <person name="Shiraiwa Y."/>
            <person name="Soanes D.M."/>
            <person name="van der Giezen M."/>
            <person name="Wahlund T.M."/>
            <person name="Williams B."/>
            <person name="Wilson W."/>
            <person name="Wolfe G."/>
            <person name="Wurch L.L."/>
        </authorList>
    </citation>
    <scope>NUCLEOTIDE SEQUENCE</scope>
</reference>
<dbReference type="RefSeq" id="XP_005794218.1">
    <property type="nucleotide sequence ID" value="XM_005794161.1"/>
</dbReference>
<dbReference type="InterPro" id="IPR016197">
    <property type="entry name" value="Chromo-like_dom_sf"/>
</dbReference>
<name>A0A0D3L1A4_EMIH1</name>
<dbReference type="Proteomes" id="UP000013827">
    <property type="component" value="Unassembled WGS sequence"/>
</dbReference>
<evidence type="ECO:0000256" key="2">
    <source>
        <dbReference type="ARBA" id="ARBA00023242"/>
    </source>
</evidence>
<comment type="subcellular location">
    <subcellularLocation>
        <location evidence="1">Nucleus</location>
    </subcellularLocation>
</comment>
<dbReference type="PaxDb" id="2903-EOD41789"/>
<dbReference type="InterPro" id="IPR023779">
    <property type="entry name" value="Chromodomain_CS"/>
</dbReference>
<dbReference type="GeneID" id="17287059"/>
<dbReference type="InterPro" id="IPR017984">
    <property type="entry name" value="Chromo_dom_subgr"/>
</dbReference>
<feature type="compositionally biased region" description="Low complexity" evidence="3">
    <location>
        <begin position="93"/>
        <end position="104"/>
    </location>
</feature>
<feature type="compositionally biased region" description="Acidic residues" evidence="3">
    <location>
        <begin position="1"/>
        <end position="12"/>
    </location>
</feature>
<dbReference type="PROSITE" id="PS50013">
    <property type="entry name" value="CHROMO_2"/>
    <property type="match status" value="1"/>
</dbReference>
<dbReference type="PRINTS" id="PR00504">
    <property type="entry name" value="CHROMODOMAIN"/>
</dbReference>
<dbReference type="PANTHER" id="PTHR47240:SF2">
    <property type="entry name" value="CHROMO DOMAIN-CONTAINING PROTEIN LHP1"/>
    <property type="match status" value="1"/>
</dbReference>
<evidence type="ECO:0000313" key="6">
    <source>
        <dbReference type="Proteomes" id="UP000013827"/>
    </source>
</evidence>
<evidence type="ECO:0000259" key="4">
    <source>
        <dbReference type="PROSITE" id="PS50013"/>
    </source>
</evidence>
<dbReference type="KEGG" id="ehx:EMIHUDRAFT_194308"/>
<sequence length="147" mass="15870">MADDESEGESENEVTYWDERAGEDENYLGDGAFRVEQVRGRRRGRSGGIEYLIKWEGYASEENTWEPVENVSDDLIAEKEATHASLPPRKRPQGGASSAQAPAAKGLARGGASAASTQGRPVAKPAKVEQKRERLGGDEGATKKTPP</sequence>
<dbReference type="InterPro" id="IPR044251">
    <property type="entry name" value="LHP1-like"/>
</dbReference>
<keyword evidence="2" id="KW-0539">Nucleus</keyword>
<feature type="compositionally biased region" description="Basic and acidic residues" evidence="3">
    <location>
        <begin position="126"/>
        <end position="147"/>
    </location>
</feature>
<dbReference type="STRING" id="2903.R1G7H4"/>
<dbReference type="SMART" id="SM00298">
    <property type="entry name" value="CHROMO"/>
    <property type="match status" value="1"/>
</dbReference>
<dbReference type="Pfam" id="PF00385">
    <property type="entry name" value="Chromo"/>
    <property type="match status" value="1"/>
</dbReference>
<feature type="region of interest" description="Disordered" evidence="3">
    <location>
        <begin position="1"/>
        <end position="23"/>
    </location>
</feature>
<feature type="domain" description="Chromo" evidence="4">
    <location>
        <begin position="33"/>
        <end position="71"/>
    </location>
</feature>
<evidence type="ECO:0000256" key="3">
    <source>
        <dbReference type="SAM" id="MobiDB-lite"/>
    </source>
</evidence>
<reference evidence="5" key="2">
    <citation type="submission" date="2024-10" db="UniProtKB">
        <authorList>
            <consortium name="EnsemblProtists"/>
        </authorList>
    </citation>
    <scope>IDENTIFICATION</scope>
</reference>
<accession>A0A0D3L1A4</accession>
<dbReference type="HOGENOM" id="CLU_1771540_0_0_1"/>
<dbReference type="GO" id="GO:0031507">
    <property type="term" value="P:heterochromatin formation"/>
    <property type="evidence" value="ECO:0007669"/>
    <property type="project" value="InterPro"/>
</dbReference>
<dbReference type="InterPro" id="IPR023780">
    <property type="entry name" value="Chromo_domain"/>
</dbReference>
<dbReference type="PANTHER" id="PTHR47240">
    <property type="entry name" value="CHROMO DOMAIN-CONTAINING PROTEIN LHP1"/>
    <property type="match status" value="1"/>
</dbReference>
<dbReference type="PROSITE" id="PS00598">
    <property type="entry name" value="CHROMO_1"/>
    <property type="match status" value="1"/>
</dbReference>
<keyword evidence="6" id="KW-1185">Reference proteome</keyword>
<feature type="region of interest" description="Disordered" evidence="3">
    <location>
        <begin position="62"/>
        <end position="147"/>
    </location>
</feature>
<evidence type="ECO:0000256" key="1">
    <source>
        <dbReference type="ARBA" id="ARBA00004123"/>
    </source>
</evidence>
<evidence type="ECO:0000313" key="5">
    <source>
        <dbReference type="EnsemblProtists" id="EOD41789"/>
    </source>
</evidence>
<dbReference type="InterPro" id="IPR000953">
    <property type="entry name" value="Chromo/chromo_shadow_dom"/>
</dbReference>
<organism evidence="5 6">
    <name type="scientific">Emiliania huxleyi (strain CCMP1516)</name>
    <dbReference type="NCBI Taxonomy" id="280463"/>
    <lineage>
        <taxon>Eukaryota</taxon>
        <taxon>Haptista</taxon>
        <taxon>Haptophyta</taxon>
        <taxon>Prymnesiophyceae</taxon>
        <taxon>Isochrysidales</taxon>
        <taxon>Noelaerhabdaceae</taxon>
        <taxon>Emiliania</taxon>
    </lineage>
</organism>